<accession>A0A7K0BXK5</accession>
<keyword evidence="1" id="KW-0732">Signal</keyword>
<dbReference type="OrthoDB" id="9852363at2"/>
<evidence type="ECO:0000313" key="3">
    <source>
        <dbReference type="Proteomes" id="UP000487268"/>
    </source>
</evidence>
<dbReference type="Proteomes" id="UP000487268">
    <property type="component" value="Unassembled WGS sequence"/>
</dbReference>
<gene>
    <name evidence="2" type="ORF">ACRB68_40000</name>
</gene>
<dbReference type="AlphaFoldDB" id="A0A7K0BXK5"/>
<organism evidence="2 3">
    <name type="scientific">Actinomadura macrotermitis</name>
    <dbReference type="NCBI Taxonomy" id="2585200"/>
    <lineage>
        <taxon>Bacteria</taxon>
        <taxon>Bacillati</taxon>
        <taxon>Actinomycetota</taxon>
        <taxon>Actinomycetes</taxon>
        <taxon>Streptosporangiales</taxon>
        <taxon>Thermomonosporaceae</taxon>
        <taxon>Actinomadura</taxon>
    </lineage>
</organism>
<reference evidence="2 3" key="1">
    <citation type="submission" date="2019-10" db="EMBL/GenBank/DDBJ databases">
        <title>Actinomadura rubteroloni sp. nov. and Actinomadura macrotermitis sp. nov., isolated from the gut of fungus growing-termite Macrotermes natalensis.</title>
        <authorList>
            <person name="Benndorf R."/>
            <person name="Martin K."/>
            <person name="Kuefner M."/>
            <person name="De Beer W."/>
            <person name="Kaster A.-K."/>
            <person name="Vollmers J."/>
            <person name="Poulsen M."/>
            <person name="Beemelmanns C."/>
        </authorList>
    </citation>
    <scope>NUCLEOTIDE SEQUENCE [LARGE SCALE GENOMIC DNA]</scope>
    <source>
        <strain evidence="2 3">RB68</strain>
    </source>
</reference>
<keyword evidence="3" id="KW-1185">Reference proteome</keyword>
<name>A0A7K0BXK5_9ACTN</name>
<sequence length="158" mass="17259">MTLSRSARRAAALALATGTALTLAPLTAAHADGPAAIAAASRKTSVNKTANGTNAKGWIGWHDGWTSDKAEWNLTIRDTQAGRWCAQARIIIDRPGNDIEYTSKKVCGKNKTYTWKHTSGGVAFLRGVKVHLCKNLPVSNSYQSCTRVQYIKNPYYEY</sequence>
<protein>
    <recommendedName>
        <fullName evidence="4">Ricin B lectin domain-containing protein</fullName>
    </recommendedName>
</protein>
<evidence type="ECO:0008006" key="4">
    <source>
        <dbReference type="Google" id="ProtNLM"/>
    </source>
</evidence>
<dbReference type="EMBL" id="WEGH01000002">
    <property type="protein sequence ID" value="MQY05920.1"/>
    <property type="molecule type" value="Genomic_DNA"/>
</dbReference>
<proteinExistence type="predicted"/>
<feature type="signal peptide" evidence="1">
    <location>
        <begin position="1"/>
        <end position="31"/>
    </location>
</feature>
<comment type="caution">
    <text evidence="2">The sequence shown here is derived from an EMBL/GenBank/DDBJ whole genome shotgun (WGS) entry which is preliminary data.</text>
</comment>
<evidence type="ECO:0000256" key="1">
    <source>
        <dbReference type="SAM" id="SignalP"/>
    </source>
</evidence>
<dbReference type="RefSeq" id="WP_153534266.1">
    <property type="nucleotide sequence ID" value="NZ_WEGH01000002.1"/>
</dbReference>
<evidence type="ECO:0000313" key="2">
    <source>
        <dbReference type="EMBL" id="MQY05920.1"/>
    </source>
</evidence>
<feature type="chain" id="PRO_5029505026" description="Ricin B lectin domain-containing protein" evidence="1">
    <location>
        <begin position="32"/>
        <end position="158"/>
    </location>
</feature>